<dbReference type="CDD" id="cd00172">
    <property type="entry name" value="serpin"/>
    <property type="match status" value="1"/>
</dbReference>
<dbReference type="SMART" id="SM00093">
    <property type="entry name" value="SERPIN"/>
    <property type="match status" value="1"/>
</dbReference>
<dbReference type="AlphaFoldDB" id="A0A0M4FEI6"/>
<keyword evidence="6" id="KW-0732">Signal</keyword>
<evidence type="ECO:0000256" key="1">
    <source>
        <dbReference type="ARBA" id="ARBA00009500"/>
    </source>
</evidence>
<dbReference type="InterPro" id="IPR036186">
    <property type="entry name" value="Serpin_sf"/>
</dbReference>
<dbReference type="InterPro" id="IPR042185">
    <property type="entry name" value="Serpin_sf_2"/>
</dbReference>
<dbReference type="Gene3D" id="2.30.39.10">
    <property type="entry name" value="Alpha-1-antitrypsin, domain 1"/>
    <property type="match status" value="1"/>
</dbReference>
<evidence type="ECO:0000256" key="3">
    <source>
        <dbReference type="ARBA" id="ARBA00022900"/>
    </source>
</evidence>
<name>A0A0M4FEI6_9ACAR</name>
<dbReference type="InterPro" id="IPR000215">
    <property type="entry name" value="Serpin_fam"/>
</dbReference>
<evidence type="ECO:0000259" key="7">
    <source>
        <dbReference type="SMART" id="SM00093"/>
    </source>
</evidence>
<proteinExistence type="evidence at transcript level"/>
<evidence type="ECO:0000256" key="4">
    <source>
        <dbReference type="ARBA" id="ARBA00023180"/>
    </source>
</evidence>
<organism evidence="8">
    <name type="scientific">Dermanyssus gallinae</name>
    <dbReference type="NCBI Taxonomy" id="34641"/>
    <lineage>
        <taxon>Eukaryota</taxon>
        <taxon>Metazoa</taxon>
        <taxon>Ecdysozoa</taxon>
        <taxon>Arthropoda</taxon>
        <taxon>Chelicerata</taxon>
        <taxon>Arachnida</taxon>
        <taxon>Acari</taxon>
        <taxon>Parasitiformes</taxon>
        <taxon>Mesostigmata</taxon>
        <taxon>Gamasina</taxon>
        <taxon>Dermanyssoidea</taxon>
        <taxon>Dermanyssidae</taxon>
        <taxon>Dermanyssus</taxon>
    </lineage>
</organism>
<keyword evidence="3" id="KW-0722">Serine protease inhibitor</keyword>
<dbReference type="GO" id="GO:0004867">
    <property type="term" value="F:serine-type endopeptidase inhibitor activity"/>
    <property type="evidence" value="ECO:0007669"/>
    <property type="project" value="UniProtKB-KW"/>
</dbReference>
<dbReference type="EMBL" id="KR697572">
    <property type="protein sequence ID" value="ALC78845.1"/>
    <property type="molecule type" value="mRNA"/>
</dbReference>
<dbReference type="PANTHER" id="PTHR11461:SF211">
    <property type="entry name" value="GH10112P-RELATED"/>
    <property type="match status" value="1"/>
</dbReference>
<evidence type="ECO:0000256" key="6">
    <source>
        <dbReference type="SAM" id="SignalP"/>
    </source>
</evidence>
<protein>
    <submittedName>
        <fullName evidence="8">Serpin-2</fullName>
    </submittedName>
</protein>
<sequence length="433" mass="48405">MVLFVAGLFVGPPAHVEAAAVEAKAVDDASVEPSDAERQLWTAVGHFGHELLKQSSKGHGPYPNLLISPLSVHSTLSMAFEGSRGSTRNEMLEALKLKALEPEAIWRAYSALTSRKHENNTKPGDYFSDVQFIMRLANRMYLSKGYPIDPSYVDQLKTTYHADAVNVDFAAEGPAVQKQINEFVRERTNNLIPQILPSPLAASTVLALVNSVYFKGDWTEAMTEKNQVMLFNKDSKVHQQEYSNWLNTEHNMPYLESAALRAKLIRIPYKSSKYSASMLIIVPEDPLCDGNQWLHDVKWTDIQQELSKMRMTRVNLTMPRFEVGARLQLENTLPSMGMPSAFDTATSDLSGMVTDKGQRLSIDQVIHQTKMTVTKYGTEAAAATVLTVMLTSYQIPTEPITMVVDRAFYFAILYGTYDAADVMPLFNGVIYKM</sequence>
<keyword evidence="2" id="KW-0646">Protease inhibitor</keyword>
<keyword evidence="4" id="KW-0325">Glycoprotein</keyword>
<dbReference type="GO" id="GO:0005615">
    <property type="term" value="C:extracellular space"/>
    <property type="evidence" value="ECO:0007669"/>
    <property type="project" value="InterPro"/>
</dbReference>
<dbReference type="Gene3D" id="3.30.497.10">
    <property type="entry name" value="Antithrombin, subunit I, domain 2"/>
    <property type="match status" value="1"/>
</dbReference>
<feature type="domain" description="Serpin" evidence="7">
    <location>
        <begin position="49"/>
        <end position="433"/>
    </location>
</feature>
<dbReference type="Pfam" id="PF00079">
    <property type="entry name" value="Serpin"/>
    <property type="match status" value="1"/>
</dbReference>
<dbReference type="InterPro" id="IPR042178">
    <property type="entry name" value="Serpin_sf_1"/>
</dbReference>
<dbReference type="InterPro" id="IPR023796">
    <property type="entry name" value="Serpin_dom"/>
</dbReference>
<reference evidence="8" key="1">
    <citation type="journal article" date="2015" name="Int. J. Parasitol.">
        <title>Identification and evaluation of vaccine candidate antigens from the poultry red mite (Dermanyssus gallinae).</title>
        <authorList>
            <person name="Bartley K."/>
            <person name="Wright H.W."/>
            <person name="Huntley J.F."/>
            <person name="Manson E.D."/>
            <person name="Inglis N.F."/>
            <person name="McLean K."/>
            <person name="Nath M."/>
            <person name="Bartley Y."/>
            <person name="Nisbet A.J."/>
        </authorList>
    </citation>
    <scope>NUCLEOTIDE SEQUENCE</scope>
</reference>
<feature type="chain" id="PRO_5005794289" evidence="6">
    <location>
        <begin position="19"/>
        <end position="433"/>
    </location>
</feature>
<comment type="similarity">
    <text evidence="1 5">Belongs to the serpin family.</text>
</comment>
<evidence type="ECO:0000256" key="2">
    <source>
        <dbReference type="ARBA" id="ARBA00022690"/>
    </source>
</evidence>
<evidence type="ECO:0000256" key="5">
    <source>
        <dbReference type="RuleBase" id="RU000411"/>
    </source>
</evidence>
<dbReference type="PANTHER" id="PTHR11461">
    <property type="entry name" value="SERINE PROTEASE INHIBITOR, SERPIN"/>
    <property type="match status" value="1"/>
</dbReference>
<feature type="signal peptide" evidence="6">
    <location>
        <begin position="1"/>
        <end position="18"/>
    </location>
</feature>
<evidence type="ECO:0000313" key="8">
    <source>
        <dbReference type="EMBL" id="ALC78845.1"/>
    </source>
</evidence>
<accession>A0A0M4FEI6</accession>
<dbReference type="SUPFAM" id="SSF56574">
    <property type="entry name" value="Serpins"/>
    <property type="match status" value="1"/>
</dbReference>